<proteinExistence type="predicted"/>
<evidence type="ECO:0000313" key="3">
    <source>
        <dbReference type="Proteomes" id="UP000193560"/>
    </source>
</evidence>
<gene>
    <name evidence="2" type="ORF">BCR42DRAFT_408478</name>
</gene>
<keyword evidence="3" id="KW-1185">Reference proteome</keyword>
<sequence>MKFSYYLKLLPHCPSFIYLKKKRHSFSFSLPFYSFLLHSLSSLHSYPFIFPFFFIILL</sequence>
<name>A0A1X2IPW2_9FUNG</name>
<accession>A0A1X2IPW2</accession>
<keyword evidence="1" id="KW-0472">Membrane</keyword>
<reference evidence="2 3" key="1">
    <citation type="submission" date="2016-07" db="EMBL/GenBank/DDBJ databases">
        <title>Pervasive Adenine N6-methylation of Active Genes in Fungi.</title>
        <authorList>
            <consortium name="DOE Joint Genome Institute"/>
            <person name="Mondo S.J."/>
            <person name="Dannebaum R.O."/>
            <person name="Kuo R.C."/>
            <person name="Labutti K."/>
            <person name="Haridas S."/>
            <person name="Kuo A."/>
            <person name="Salamov A."/>
            <person name="Ahrendt S.R."/>
            <person name="Lipzen A."/>
            <person name="Sullivan W."/>
            <person name="Andreopoulos W.B."/>
            <person name="Clum A."/>
            <person name="Lindquist E."/>
            <person name="Daum C."/>
            <person name="Ramamoorthy G.K."/>
            <person name="Gryganskyi A."/>
            <person name="Culley D."/>
            <person name="Magnuson J.K."/>
            <person name="James T.Y."/>
            <person name="O'Malley M.A."/>
            <person name="Stajich J.E."/>
            <person name="Spatafora J.W."/>
            <person name="Visel A."/>
            <person name="Grigoriev I.V."/>
        </authorList>
    </citation>
    <scope>NUCLEOTIDE SEQUENCE [LARGE SCALE GENOMIC DNA]</scope>
    <source>
        <strain evidence="2 3">NRRL 1336</strain>
    </source>
</reference>
<keyword evidence="1" id="KW-0812">Transmembrane</keyword>
<comment type="caution">
    <text evidence="2">The sequence shown here is derived from an EMBL/GenBank/DDBJ whole genome shotgun (WGS) entry which is preliminary data.</text>
</comment>
<evidence type="ECO:0000313" key="2">
    <source>
        <dbReference type="EMBL" id="ORZ20311.1"/>
    </source>
</evidence>
<feature type="transmembrane region" description="Helical" evidence="1">
    <location>
        <begin position="30"/>
        <end position="57"/>
    </location>
</feature>
<dbReference type="Proteomes" id="UP000193560">
    <property type="component" value="Unassembled WGS sequence"/>
</dbReference>
<keyword evidence="1" id="KW-1133">Transmembrane helix</keyword>
<evidence type="ECO:0000256" key="1">
    <source>
        <dbReference type="SAM" id="Phobius"/>
    </source>
</evidence>
<dbReference type="EMBL" id="MCGE01000006">
    <property type="protein sequence ID" value="ORZ20311.1"/>
    <property type="molecule type" value="Genomic_DNA"/>
</dbReference>
<dbReference type="AlphaFoldDB" id="A0A1X2IPW2"/>
<organism evidence="2 3">
    <name type="scientific">Absidia repens</name>
    <dbReference type="NCBI Taxonomy" id="90262"/>
    <lineage>
        <taxon>Eukaryota</taxon>
        <taxon>Fungi</taxon>
        <taxon>Fungi incertae sedis</taxon>
        <taxon>Mucoromycota</taxon>
        <taxon>Mucoromycotina</taxon>
        <taxon>Mucoromycetes</taxon>
        <taxon>Mucorales</taxon>
        <taxon>Cunninghamellaceae</taxon>
        <taxon>Absidia</taxon>
    </lineage>
</organism>
<protein>
    <submittedName>
        <fullName evidence="2">Uncharacterized protein</fullName>
    </submittedName>
</protein>